<reference evidence="1" key="1">
    <citation type="submission" date="2020-04" db="EMBL/GenBank/DDBJ databases">
        <authorList>
            <person name="Chiriac C."/>
            <person name="Salcher M."/>
            <person name="Ghai R."/>
            <person name="Kavagutti S V."/>
        </authorList>
    </citation>
    <scope>NUCLEOTIDE SEQUENCE</scope>
</reference>
<organism evidence="1">
    <name type="scientific">uncultured Caudovirales phage</name>
    <dbReference type="NCBI Taxonomy" id="2100421"/>
    <lineage>
        <taxon>Viruses</taxon>
        <taxon>Duplodnaviria</taxon>
        <taxon>Heunggongvirae</taxon>
        <taxon>Uroviricota</taxon>
        <taxon>Caudoviricetes</taxon>
        <taxon>Peduoviridae</taxon>
        <taxon>Maltschvirus</taxon>
        <taxon>Maltschvirus maltsch</taxon>
    </lineage>
</organism>
<name>A0A6J5L204_9CAUD</name>
<accession>A0A6J5L204</accession>
<evidence type="ECO:0000313" key="1">
    <source>
        <dbReference type="EMBL" id="CAB4126480.1"/>
    </source>
</evidence>
<sequence length="642" mass="70161">MADYRNTRISPLSSLRFVPEDDAKGIFTSSGYYLEAYNTWRFDRGLFTNQARTHQTRRRYNYKVQPADYITIFLDSLCDSVDYYFLNEDGSDSGFSIISNAPIGTVAGNTFDPDPEVSITYNSFYAGLWPYDVGLSDGVYYLRIVCNYDDGSVKFISEPFHYRSQPFLKTLRFEYGSTDNDPISCVMYSLITPELVPTLLKAPFMLRVEAFLNDPEGSSTDTTFVAQMHEPRLLKSIPYRRRELMIGADGGIPPYQIDKMDRILSCDTVYSDGQLIVKDDSSKQLSTTKNPDTQMMAAKIYVQEVQESAGWSYTSARAVHILDLPISGGSIAYPFAINFIALNNHSHTLLISEVIIDNGTALTNWLNYLNNVQIPSEGMRGEIVVSAAGAMYYNNALGEAYFALGGTIVCRDYVSYTMYSQGVYKSTLIGIEPVTGGVAALTIYDAGDGSAAVAQQTSGHSIIHTYSGSTANRVMRIFHNSDTTDTAIGVIRTQYNDRCLVRNINTGSTFPSLLKTLDHQYGTQGSSSLPIYTDGLAGARGALQNLFLLFGGGATYANNVFDIFGLDGRTFGTQLTTIFIIVPDGNSAAANAIVQAMNLNVNIGTGGTLIISSNAGTSPLTGAAATIAATWVGSFGWTVYSD</sequence>
<proteinExistence type="predicted"/>
<dbReference type="EMBL" id="LR796196">
    <property type="protein sequence ID" value="CAB4126480.1"/>
    <property type="molecule type" value="Genomic_DNA"/>
</dbReference>
<protein>
    <submittedName>
        <fullName evidence="1">Uncharacterized protein</fullName>
    </submittedName>
</protein>
<gene>
    <name evidence="1" type="ORF">UFOVP74_34</name>
</gene>